<feature type="transmembrane region" description="Helical" evidence="9">
    <location>
        <begin position="423"/>
        <end position="442"/>
    </location>
</feature>
<evidence type="ECO:0000256" key="8">
    <source>
        <dbReference type="SAM" id="MobiDB-lite"/>
    </source>
</evidence>
<evidence type="ECO:0000313" key="12">
    <source>
        <dbReference type="Proteomes" id="UP001165378"/>
    </source>
</evidence>
<feature type="domain" description="Major facilitator superfamily (MFS) profile" evidence="10">
    <location>
        <begin position="36"/>
        <end position="529"/>
    </location>
</feature>
<feature type="transmembrane region" description="Helical" evidence="9">
    <location>
        <begin position="505"/>
        <end position="524"/>
    </location>
</feature>
<evidence type="ECO:0000256" key="6">
    <source>
        <dbReference type="ARBA" id="ARBA00023136"/>
    </source>
</evidence>
<dbReference type="InterPro" id="IPR004638">
    <property type="entry name" value="EmrB-like"/>
</dbReference>
<evidence type="ECO:0000256" key="2">
    <source>
        <dbReference type="ARBA" id="ARBA00022448"/>
    </source>
</evidence>
<sequence length="538" mass="54889">MSHTTALEPGAARPPRTPDTEKSGTGRGLRGNPWLTLLAVALGVMMVSLDGTVVAIANPEIATDLGASLGNLQWVTNGYLLALAVFLIPAGKLGDRYGHRNVFLAGAVGFVLTSVAIGLAGNITALIGLRVLQGLFGAMLQPTALGLLRNSFPPEKLNMAIGIWGAAISSASAAGPIVGGLLVQHIGWESVFFVNVPLGAVAIAVGFAVLPGTRAPKTGGRVDYLGVALLSAAMFCLVWAVIKTAEHGWGSAYTLGFLGAFAVLLAAFIGWQARAAEPLMPLRLFRNRSFSSGVVLMVFMAFGMFGALFFLTFYLIGVGGLSPVEAGVRMLPLTVMMVVGSAVSGALIGRFGPRIPMIAGLLISSGAMFWMTQLDADASIATTGPCFALLGFGISPIMIAATDVIVGNAPVELAGVASGIQQAAMQVGGALGTAVLGAVMAAKVSSSLPGHWADAGLGSLSPEQVDAMKDPVSQGFAPVAPGTPPDVAATIADAAHASFLDGMHLAFLIGAIAFTCAISLALLVRTGERREGPAPVHV</sequence>
<dbReference type="AlphaFoldDB" id="A0AA41TZR0"/>
<dbReference type="Gene3D" id="1.20.1250.20">
    <property type="entry name" value="MFS general substrate transporter like domains"/>
    <property type="match status" value="1"/>
</dbReference>
<dbReference type="SUPFAM" id="SSF103473">
    <property type="entry name" value="MFS general substrate transporter"/>
    <property type="match status" value="1"/>
</dbReference>
<dbReference type="Gene3D" id="1.20.1720.10">
    <property type="entry name" value="Multidrug resistance protein D"/>
    <property type="match status" value="1"/>
</dbReference>
<dbReference type="PROSITE" id="PS50850">
    <property type="entry name" value="MFS"/>
    <property type="match status" value="1"/>
</dbReference>
<evidence type="ECO:0000256" key="1">
    <source>
        <dbReference type="ARBA" id="ARBA00004651"/>
    </source>
</evidence>
<feature type="transmembrane region" description="Helical" evidence="9">
    <location>
        <begin position="102"/>
        <end position="121"/>
    </location>
</feature>
<comment type="caution">
    <text evidence="11">The sequence shown here is derived from an EMBL/GenBank/DDBJ whole genome shotgun (WGS) entry which is preliminary data.</text>
</comment>
<evidence type="ECO:0000256" key="3">
    <source>
        <dbReference type="ARBA" id="ARBA00022475"/>
    </source>
</evidence>
<keyword evidence="7" id="KW-0046">Antibiotic resistance</keyword>
<feature type="transmembrane region" description="Helical" evidence="9">
    <location>
        <begin position="160"/>
        <end position="186"/>
    </location>
</feature>
<dbReference type="CDD" id="cd17321">
    <property type="entry name" value="MFS_MMR_MDR_like"/>
    <property type="match status" value="1"/>
</dbReference>
<dbReference type="PANTHER" id="PTHR42718:SF42">
    <property type="entry name" value="EXPORT PROTEIN"/>
    <property type="match status" value="1"/>
</dbReference>
<dbReference type="PANTHER" id="PTHR42718">
    <property type="entry name" value="MAJOR FACILITATOR SUPERFAMILY MULTIDRUG TRANSPORTER MFSC"/>
    <property type="match status" value="1"/>
</dbReference>
<keyword evidence="12" id="KW-1185">Reference proteome</keyword>
<feature type="transmembrane region" description="Helical" evidence="9">
    <location>
        <begin position="328"/>
        <end position="348"/>
    </location>
</feature>
<dbReference type="GO" id="GO:0046677">
    <property type="term" value="P:response to antibiotic"/>
    <property type="evidence" value="ECO:0007669"/>
    <property type="project" value="UniProtKB-KW"/>
</dbReference>
<keyword evidence="2" id="KW-0813">Transport</keyword>
<feature type="transmembrane region" description="Helical" evidence="9">
    <location>
        <begin position="34"/>
        <end position="57"/>
    </location>
</feature>
<gene>
    <name evidence="11" type="ORF">LZ495_17925</name>
</gene>
<reference evidence="11" key="1">
    <citation type="submission" date="2022-01" db="EMBL/GenBank/DDBJ databases">
        <title>Genome-Based Taxonomic Classification of the Phylum Actinobacteria.</title>
        <authorList>
            <person name="Gao Y."/>
        </authorList>
    </citation>
    <scope>NUCLEOTIDE SEQUENCE</scope>
    <source>
        <strain evidence="11">KLBMP 8922</strain>
    </source>
</reference>
<keyword evidence="5 9" id="KW-1133">Transmembrane helix</keyword>
<dbReference type="GO" id="GO:0005886">
    <property type="term" value="C:plasma membrane"/>
    <property type="evidence" value="ECO:0007669"/>
    <property type="project" value="UniProtKB-SubCell"/>
</dbReference>
<dbReference type="EMBL" id="JAKFHA010000009">
    <property type="protein sequence ID" value="MCF2529078.1"/>
    <property type="molecule type" value="Genomic_DNA"/>
</dbReference>
<evidence type="ECO:0000256" key="4">
    <source>
        <dbReference type="ARBA" id="ARBA00022692"/>
    </source>
</evidence>
<keyword evidence="6 9" id="KW-0472">Membrane</keyword>
<dbReference type="Pfam" id="PF07690">
    <property type="entry name" value="MFS_1"/>
    <property type="match status" value="1"/>
</dbReference>
<organism evidence="11 12">
    <name type="scientific">Yinghuangia soli</name>
    <dbReference type="NCBI Taxonomy" id="2908204"/>
    <lineage>
        <taxon>Bacteria</taxon>
        <taxon>Bacillati</taxon>
        <taxon>Actinomycetota</taxon>
        <taxon>Actinomycetes</taxon>
        <taxon>Kitasatosporales</taxon>
        <taxon>Streptomycetaceae</taxon>
        <taxon>Yinghuangia</taxon>
    </lineage>
</organism>
<protein>
    <submittedName>
        <fullName evidence="11">MFS transporter</fullName>
    </submittedName>
</protein>
<evidence type="ECO:0000256" key="7">
    <source>
        <dbReference type="ARBA" id="ARBA00023251"/>
    </source>
</evidence>
<keyword evidence="3" id="KW-1003">Cell membrane</keyword>
<feature type="region of interest" description="Disordered" evidence="8">
    <location>
        <begin position="1"/>
        <end position="28"/>
    </location>
</feature>
<dbReference type="InterPro" id="IPR011701">
    <property type="entry name" value="MFS"/>
</dbReference>
<keyword evidence="4 9" id="KW-0812">Transmembrane</keyword>
<proteinExistence type="predicted"/>
<dbReference type="NCBIfam" id="TIGR00711">
    <property type="entry name" value="efflux_EmrB"/>
    <property type="match status" value="1"/>
</dbReference>
<dbReference type="GO" id="GO:0022857">
    <property type="term" value="F:transmembrane transporter activity"/>
    <property type="evidence" value="ECO:0007669"/>
    <property type="project" value="InterPro"/>
</dbReference>
<feature type="transmembrane region" description="Helical" evidence="9">
    <location>
        <begin position="254"/>
        <end position="273"/>
    </location>
</feature>
<feature type="transmembrane region" description="Helical" evidence="9">
    <location>
        <begin position="355"/>
        <end position="372"/>
    </location>
</feature>
<feature type="transmembrane region" description="Helical" evidence="9">
    <location>
        <begin position="294"/>
        <end position="316"/>
    </location>
</feature>
<comment type="subcellular location">
    <subcellularLocation>
        <location evidence="1">Cell membrane</location>
        <topology evidence="1">Multi-pass membrane protein</topology>
    </subcellularLocation>
</comment>
<feature type="transmembrane region" description="Helical" evidence="9">
    <location>
        <begin position="387"/>
        <end position="411"/>
    </location>
</feature>
<dbReference type="InterPro" id="IPR036259">
    <property type="entry name" value="MFS_trans_sf"/>
</dbReference>
<feature type="transmembrane region" description="Helical" evidence="9">
    <location>
        <begin position="222"/>
        <end position="242"/>
    </location>
</feature>
<evidence type="ECO:0000256" key="5">
    <source>
        <dbReference type="ARBA" id="ARBA00022989"/>
    </source>
</evidence>
<dbReference type="RefSeq" id="WP_235053238.1">
    <property type="nucleotide sequence ID" value="NZ_JAKFHA010000009.1"/>
</dbReference>
<feature type="transmembrane region" description="Helical" evidence="9">
    <location>
        <begin position="127"/>
        <end position="148"/>
    </location>
</feature>
<name>A0AA41TZR0_9ACTN</name>
<dbReference type="Proteomes" id="UP001165378">
    <property type="component" value="Unassembled WGS sequence"/>
</dbReference>
<feature type="transmembrane region" description="Helical" evidence="9">
    <location>
        <begin position="192"/>
        <end position="210"/>
    </location>
</feature>
<feature type="transmembrane region" description="Helical" evidence="9">
    <location>
        <begin position="72"/>
        <end position="90"/>
    </location>
</feature>
<accession>A0AA41TZR0</accession>
<dbReference type="InterPro" id="IPR020846">
    <property type="entry name" value="MFS_dom"/>
</dbReference>
<evidence type="ECO:0000313" key="11">
    <source>
        <dbReference type="EMBL" id="MCF2529078.1"/>
    </source>
</evidence>
<evidence type="ECO:0000259" key="10">
    <source>
        <dbReference type="PROSITE" id="PS50850"/>
    </source>
</evidence>
<evidence type="ECO:0000256" key="9">
    <source>
        <dbReference type="SAM" id="Phobius"/>
    </source>
</evidence>